<accession>A0A7R8X0W1</accession>
<dbReference type="Pfam" id="PF16134">
    <property type="entry name" value="THOC2_N"/>
    <property type="match status" value="1"/>
</dbReference>
<dbReference type="GO" id="GO:0003729">
    <property type="term" value="F:mRNA binding"/>
    <property type="evidence" value="ECO:0007669"/>
    <property type="project" value="TreeGrafter"/>
</dbReference>
<organism evidence="1">
    <name type="scientific">Cyprideis torosa</name>
    <dbReference type="NCBI Taxonomy" id="163714"/>
    <lineage>
        <taxon>Eukaryota</taxon>
        <taxon>Metazoa</taxon>
        <taxon>Ecdysozoa</taxon>
        <taxon>Arthropoda</taxon>
        <taxon>Crustacea</taxon>
        <taxon>Oligostraca</taxon>
        <taxon>Ostracoda</taxon>
        <taxon>Podocopa</taxon>
        <taxon>Podocopida</taxon>
        <taxon>Cytherocopina</taxon>
        <taxon>Cytheroidea</taxon>
        <taxon>Cytherideidae</taxon>
        <taxon>Cyprideis</taxon>
    </lineage>
</organism>
<dbReference type="GO" id="GO:0000445">
    <property type="term" value="C:THO complex part of transcription export complex"/>
    <property type="evidence" value="ECO:0007669"/>
    <property type="project" value="TreeGrafter"/>
</dbReference>
<dbReference type="OrthoDB" id="29024at2759"/>
<dbReference type="GO" id="GO:0006397">
    <property type="term" value="P:mRNA processing"/>
    <property type="evidence" value="ECO:0007669"/>
    <property type="project" value="InterPro"/>
</dbReference>
<reference evidence="1" key="1">
    <citation type="submission" date="2020-11" db="EMBL/GenBank/DDBJ databases">
        <authorList>
            <person name="Tran Van P."/>
        </authorList>
    </citation>
    <scope>NUCLEOTIDE SEQUENCE</scope>
</reference>
<dbReference type="PANTHER" id="PTHR21597:SF0">
    <property type="entry name" value="THO COMPLEX SUBUNIT 2"/>
    <property type="match status" value="1"/>
</dbReference>
<dbReference type="GO" id="GO:0006406">
    <property type="term" value="P:mRNA export from nucleus"/>
    <property type="evidence" value="ECO:0007669"/>
    <property type="project" value="InterPro"/>
</dbReference>
<dbReference type="EMBL" id="OB702997">
    <property type="protein sequence ID" value="CAD7238518.1"/>
    <property type="molecule type" value="Genomic_DNA"/>
</dbReference>
<gene>
    <name evidence="1" type="ORF">CTOB1V02_LOCUS16333</name>
</gene>
<protein>
    <submittedName>
        <fullName evidence="1">Uncharacterized protein</fullName>
    </submittedName>
</protein>
<name>A0A7R8X0W1_9CRUS</name>
<sequence>MIQSEAAREMNSAMEAYRRTQVVSLQQDGVPTREEEKLAEETRLEKMSSNQKLCLLEAVLTVGDVDLSLQLFNRLPDAYPASFPGISRAICRLIHALTLPLYQT</sequence>
<dbReference type="AlphaFoldDB" id="A0A7R8X0W1"/>
<evidence type="ECO:0000313" key="1">
    <source>
        <dbReference type="EMBL" id="CAD7238518.1"/>
    </source>
</evidence>
<dbReference type="InterPro" id="IPR040007">
    <property type="entry name" value="Tho2"/>
</dbReference>
<dbReference type="PANTHER" id="PTHR21597">
    <property type="entry name" value="THO2 PROTEIN"/>
    <property type="match status" value="1"/>
</dbReference>
<dbReference type="InterPro" id="IPR032302">
    <property type="entry name" value="THOC2_N"/>
</dbReference>
<proteinExistence type="predicted"/>